<dbReference type="GO" id="GO:0006355">
    <property type="term" value="P:regulation of DNA-templated transcription"/>
    <property type="evidence" value="ECO:0007669"/>
    <property type="project" value="InterPro"/>
</dbReference>
<dbReference type="EMBL" id="MSIF01000019">
    <property type="protein sequence ID" value="OLF06755.1"/>
    <property type="molecule type" value="Genomic_DNA"/>
</dbReference>
<dbReference type="AlphaFoldDB" id="A0A7Z1AWN8"/>
<comment type="caution">
    <text evidence="5">The sequence shown here is derived from an EMBL/GenBank/DDBJ whole genome shotgun (WGS) entry which is preliminary data.</text>
</comment>
<keyword evidence="2" id="KW-0238">DNA-binding</keyword>
<evidence type="ECO:0000313" key="6">
    <source>
        <dbReference type="Proteomes" id="UP000185696"/>
    </source>
</evidence>
<feature type="domain" description="HTH luxR-type" evidence="4">
    <location>
        <begin position="915"/>
        <end position="980"/>
    </location>
</feature>
<dbReference type="Pfam" id="PF13191">
    <property type="entry name" value="AAA_16"/>
    <property type="match status" value="1"/>
</dbReference>
<protein>
    <recommendedName>
        <fullName evidence="4">HTH luxR-type domain-containing protein</fullName>
    </recommendedName>
</protein>
<dbReference type="InterPro" id="IPR000792">
    <property type="entry name" value="Tscrpt_reg_LuxR_C"/>
</dbReference>
<dbReference type="SUPFAM" id="SSF52540">
    <property type="entry name" value="P-loop containing nucleoside triphosphate hydrolases"/>
    <property type="match status" value="1"/>
</dbReference>
<dbReference type="InterPro" id="IPR027417">
    <property type="entry name" value="P-loop_NTPase"/>
</dbReference>
<evidence type="ECO:0000256" key="2">
    <source>
        <dbReference type="ARBA" id="ARBA00023125"/>
    </source>
</evidence>
<dbReference type="PANTHER" id="PTHR44688">
    <property type="entry name" value="DNA-BINDING TRANSCRIPTIONAL ACTIVATOR DEVR_DOSR"/>
    <property type="match status" value="1"/>
</dbReference>
<evidence type="ECO:0000259" key="4">
    <source>
        <dbReference type="PROSITE" id="PS50043"/>
    </source>
</evidence>
<proteinExistence type="predicted"/>
<dbReference type="InterPro" id="IPR036388">
    <property type="entry name" value="WH-like_DNA-bd_sf"/>
</dbReference>
<keyword evidence="6" id="KW-1185">Reference proteome</keyword>
<gene>
    <name evidence="5" type="ORF">BLA60_29780</name>
</gene>
<dbReference type="PRINTS" id="PR00038">
    <property type="entry name" value="HTHLUXR"/>
</dbReference>
<dbReference type="GO" id="GO:0003677">
    <property type="term" value="F:DNA binding"/>
    <property type="evidence" value="ECO:0007669"/>
    <property type="project" value="UniProtKB-KW"/>
</dbReference>
<evidence type="ECO:0000313" key="5">
    <source>
        <dbReference type="EMBL" id="OLF06755.1"/>
    </source>
</evidence>
<dbReference type="Proteomes" id="UP000185696">
    <property type="component" value="Unassembled WGS sequence"/>
</dbReference>
<keyword evidence="1" id="KW-0805">Transcription regulation</keyword>
<dbReference type="InterPro" id="IPR011990">
    <property type="entry name" value="TPR-like_helical_dom_sf"/>
</dbReference>
<dbReference type="PROSITE" id="PS00622">
    <property type="entry name" value="HTH_LUXR_1"/>
    <property type="match status" value="1"/>
</dbReference>
<dbReference type="InterPro" id="IPR016032">
    <property type="entry name" value="Sig_transdc_resp-reg_C-effctor"/>
</dbReference>
<keyword evidence="3" id="KW-0804">Transcription</keyword>
<reference evidence="5 6" key="1">
    <citation type="submission" date="2016-12" db="EMBL/GenBank/DDBJ databases">
        <title>The draft genome sequence of Actinophytocola xinjiangensis.</title>
        <authorList>
            <person name="Wang W."/>
            <person name="Yuan L."/>
        </authorList>
    </citation>
    <scope>NUCLEOTIDE SEQUENCE [LARGE SCALE GENOMIC DNA]</scope>
    <source>
        <strain evidence="5 6">CGMCC 4.4663</strain>
    </source>
</reference>
<name>A0A7Z1AWN8_9PSEU</name>
<dbReference type="PROSITE" id="PS50043">
    <property type="entry name" value="HTH_LUXR_2"/>
    <property type="match status" value="1"/>
</dbReference>
<dbReference type="Gene3D" id="1.25.40.10">
    <property type="entry name" value="Tetratricopeptide repeat domain"/>
    <property type="match status" value="1"/>
</dbReference>
<dbReference type="CDD" id="cd06170">
    <property type="entry name" value="LuxR_C_like"/>
    <property type="match status" value="1"/>
</dbReference>
<dbReference type="Pfam" id="PF00196">
    <property type="entry name" value="GerE"/>
    <property type="match status" value="1"/>
</dbReference>
<sequence>MAEAVADTSATRLVRERVEEAVASRGRALILVRGGLGTGKSTVLNSALSTLREDGEGAPTVVRVRCVEDSAKQPFWLARAVVKALGLTGPGAQNSPLLDSGGNTIRPALWAVADRTGRRFSRVGRGTQGDANSEPVTARMPTTEYTVLSGLSKLAGNVMATGPFVLAIDDLQWCDEQSLRLLDYLLRRARNEPLIVLATVRTPAPEAVLGVAGDHLGADYGTMVALGPVDLDGIRAMVAIGTGSEPGPEFVEVCRLITGGHRSSLGHLVAAVVEAGLTPDDEAVGKLHHVAMGVIEEFVATSFAGQPQHVHHVVRAVAVLASTDIDLVCALSGVPVRGVRESLEFLRDHHFLDENGSDFRHELVRAALLRAAPDDEVSWMRDRAARLLNDAGVPAEVVASQLLPLGVAPEPWMQNVLREAARDASSRGAPKVALRHLSPLINQSPGDVGLREQVAGILVKFNPKEAVDHLRAALDLTTDFRARAELAIEFGHCLVAVQDAAAGVDLLLSATDELYEAIAGEADAPAAEASEPLAGAPAAYDSELCKRLEATVMFVGANHRSTLATVRERLATVPEPGEDTPADRYLMSMFALERTIAGSEPERAVAFARAALPLEPEVYDTPATMAASFVFTLADQCPQALAALDVVVASNTADGALWSLCRLLGQRAQVRLSAGDLAGAVADARLSIELAQGENWPVTSMVPSLLVLAQALIPLGELDEARTVLESVTGPELADSPFELHSRTLVEAKVLAATGDRGAAVKRLQQCGRGLEQDGVTNPLFLPWWAEATLLLAERGRAQVAMPLVECGEDLVSRWDVPRARALSRTARAMVCDGTERIDLLSDAAAAMESSAALLDRQRVAYLLGRELLRREDLKPAREHLRTAAELATLCGATAAAVESRALLVSAGGRMRQVTGARTDVLTRSELRVSELAVGGASNREIAEELFVTSRTVEVHLTNVYRKLGLAGRADLPAAMRKLGGPSPRD</sequence>
<dbReference type="SUPFAM" id="SSF46894">
    <property type="entry name" value="C-terminal effector domain of the bipartite response regulators"/>
    <property type="match status" value="1"/>
</dbReference>
<dbReference type="Gene3D" id="1.10.10.10">
    <property type="entry name" value="Winged helix-like DNA-binding domain superfamily/Winged helix DNA-binding domain"/>
    <property type="match status" value="1"/>
</dbReference>
<dbReference type="SUPFAM" id="SSF48452">
    <property type="entry name" value="TPR-like"/>
    <property type="match status" value="1"/>
</dbReference>
<accession>A0A7Z1AWN8</accession>
<dbReference type="Gene3D" id="3.40.50.300">
    <property type="entry name" value="P-loop containing nucleotide triphosphate hydrolases"/>
    <property type="match status" value="1"/>
</dbReference>
<dbReference type="PANTHER" id="PTHR44688:SF16">
    <property type="entry name" value="DNA-BINDING TRANSCRIPTIONAL ACTIVATOR DEVR_DOSR"/>
    <property type="match status" value="1"/>
</dbReference>
<organism evidence="5 6">
    <name type="scientific">Actinophytocola xinjiangensis</name>
    <dbReference type="NCBI Taxonomy" id="485602"/>
    <lineage>
        <taxon>Bacteria</taxon>
        <taxon>Bacillati</taxon>
        <taxon>Actinomycetota</taxon>
        <taxon>Actinomycetes</taxon>
        <taxon>Pseudonocardiales</taxon>
        <taxon>Pseudonocardiaceae</taxon>
    </lineage>
</organism>
<evidence type="ECO:0000256" key="3">
    <source>
        <dbReference type="ARBA" id="ARBA00023163"/>
    </source>
</evidence>
<dbReference type="InterPro" id="IPR041664">
    <property type="entry name" value="AAA_16"/>
</dbReference>
<dbReference type="SMART" id="SM00421">
    <property type="entry name" value="HTH_LUXR"/>
    <property type="match status" value="1"/>
</dbReference>
<evidence type="ECO:0000256" key="1">
    <source>
        <dbReference type="ARBA" id="ARBA00023015"/>
    </source>
</evidence>